<name>A0A1E3L681_9BACL</name>
<proteinExistence type="predicted"/>
<dbReference type="Pfam" id="PF07876">
    <property type="entry name" value="Dabb"/>
    <property type="match status" value="1"/>
</dbReference>
<dbReference type="RefSeq" id="WP_069327035.1">
    <property type="nucleotide sequence ID" value="NZ_MDER01000032.1"/>
</dbReference>
<dbReference type="EMBL" id="MDER01000032">
    <property type="protein sequence ID" value="ODP29091.1"/>
    <property type="molecule type" value="Genomic_DNA"/>
</dbReference>
<keyword evidence="3" id="KW-1185">Reference proteome</keyword>
<gene>
    <name evidence="2" type="ORF">PTI45_01602</name>
</gene>
<feature type="domain" description="Stress-response A/B barrel" evidence="1">
    <location>
        <begin position="2"/>
        <end position="93"/>
    </location>
</feature>
<accession>A0A1E3L681</accession>
<organism evidence="2 3">
    <name type="scientific">Paenibacillus nuruki</name>
    <dbReference type="NCBI Taxonomy" id="1886670"/>
    <lineage>
        <taxon>Bacteria</taxon>
        <taxon>Bacillati</taxon>
        <taxon>Bacillota</taxon>
        <taxon>Bacilli</taxon>
        <taxon>Bacillales</taxon>
        <taxon>Paenibacillaceae</taxon>
        <taxon>Paenibacillus</taxon>
    </lineage>
</organism>
<dbReference type="STRING" id="1886670.PTI45_01602"/>
<dbReference type="SMART" id="SM00886">
    <property type="entry name" value="Dabb"/>
    <property type="match status" value="1"/>
</dbReference>
<dbReference type="Gene3D" id="3.30.70.100">
    <property type="match status" value="1"/>
</dbReference>
<protein>
    <recommendedName>
        <fullName evidence="1">Stress-response A/B barrel domain-containing protein</fullName>
    </recommendedName>
</protein>
<dbReference type="SUPFAM" id="SSF54909">
    <property type="entry name" value="Dimeric alpha+beta barrel"/>
    <property type="match status" value="1"/>
</dbReference>
<evidence type="ECO:0000259" key="1">
    <source>
        <dbReference type="PROSITE" id="PS51502"/>
    </source>
</evidence>
<dbReference type="InterPro" id="IPR011008">
    <property type="entry name" value="Dimeric_a/b-barrel"/>
</dbReference>
<dbReference type="PANTHER" id="PTHR37832">
    <property type="entry name" value="BLL2683 PROTEIN"/>
    <property type="match status" value="1"/>
</dbReference>
<dbReference type="PANTHER" id="PTHR37832:SF1">
    <property type="entry name" value="STRESS-RESPONSE A_B BARREL DOMAIN-CONTAINING PROTEIN"/>
    <property type="match status" value="1"/>
</dbReference>
<dbReference type="InterPro" id="IPR013097">
    <property type="entry name" value="Dabb"/>
</dbReference>
<reference evidence="2 3" key="1">
    <citation type="submission" date="2016-08" db="EMBL/GenBank/DDBJ databases">
        <title>Genome sequencing of Paenibacillus sp. TI45-13ar, isolated from Korean traditional nuruk.</title>
        <authorList>
            <person name="Kim S.-J."/>
        </authorList>
    </citation>
    <scope>NUCLEOTIDE SEQUENCE [LARGE SCALE GENOMIC DNA]</scope>
    <source>
        <strain evidence="2 3">TI45-13ar</strain>
    </source>
</reference>
<comment type="caution">
    <text evidence="2">The sequence shown here is derived from an EMBL/GenBank/DDBJ whole genome shotgun (WGS) entry which is preliminary data.</text>
</comment>
<sequence length="95" mass="10782">MIKHIVLFKLKNPTTEVVNETVAKLRSLEGKVESLIALEIGADILRTERSYDVALTATFETLEGLQAYQVHPEHVKIIEYMNSVRESSIAADYEY</sequence>
<evidence type="ECO:0000313" key="2">
    <source>
        <dbReference type="EMBL" id="ODP29091.1"/>
    </source>
</evidence>
<dbReference type="AlphaFoldDB" id="A0A1E3L681"/>
<dbReference type="Proteomes" id="UP000094578">
    <property type="component" value="Unassembled WGS sequence"/>
</dbReference>
<dbReference type="PROSITE" id="PS51502">
    <property type="entry name" value="S_R_A_B_BARREL"/>
    <property type="match status" value="1"/>
</dbReference>
<evidence type="ECO:0000313" key="3">
    <source>
        <dbReference type="Proteomes" id="UP000094578"/>
    </source>
</evidence>